<dbReference type="PROSITE" id="PS51257">
    <property type="entry name" value="PROKAR_LIPOPROTEIN"/>
    <property type="match status" value="1"/>
</dbReference>
<dbReference type="EMBL" id="MBTF01000006">
    <property type="protein sequence ID" value="OOQ60564.1"/>
    <property type="molecule type" value="Genomic_DNA"/>
</dbReference>
<evidence type="ECO:0000313" key="1">
    <source>
        <dbReference type="EMBL" id="OOQ60564.1"/>
    </source>
</evidence>
<reference evidence="1 2" key="1">
    <citation type="submission" date="2016-07" db="EMBL/GenBank/DDBJ databases">
        <title>Genomic analysis of zinc-resistant bacterium Mucilaginibacter pedocola TBZ30.</title>
        <authorList>
            <person name="Huang J."/>
            <person name="Tang J."/>
        </authorList>
    </citation>
    <scope>NUCLEOTIDE SEQUENCE [LARGE SCALE GENOMIC DNA]</scope>
    <source>
        <strain evidence="1 2">TBZ30</strain>
    </source>
</reference>
<accession>A0A1S9PHX1</accession>
<sequence>MKLNILPALMIFVSVLGCIQSKPTTLSNTPQQLIDTSKAIKVSGQWVIPNNLIDQDTAWVTGDTLKFITCNDFVYNPFGKTTTRSDLRNTLLKKFTISDKVVESRFGSFKLNMLNYKSSKLAFFLDDDDTLTHSNIAKGEIYDSEAELLNGIKVGMTDESFYKKFFKFFPDELRVKYKVVALNACVDDITHIYSFEYGKLKSIKFTNQYVFNVEF</sequence>
<dbReference type="STRING" id="1792845.BC343_25070"/>
<gene>
    <name evidence="1" type="ORF">BC343_25070</name>
</gene>
<dbReference type="Proteomes" id="UP000189739">
    <property type="component" value="Unassembled WGS sequence"/>
</dbReference>
<organism evidence="1 2">
    <name type="scientific">Mucilaginibacter pedocola</name>
    <dbReference type="NCBI Taxonomy" id="1792845"/>
    <lineage>
        <taxon>Bacteria</taxon>
        <taxon>Pseudomonadati</taxon>
        <taxon>Bacteroidota</taxon>
        <taxon>Sphingobacteriia</taxon>
        <taxon>Sphingobacteriales</taxon>
        <taxon>Sphingobacteriaceae</taxon>
        <taxon>Mucilaginibacter</taxon>
    </lineage>
</organism>
<proteinExistence type="predicted"/>
<dbReference type="OrthoDB" id="795392at2"/>
<evidence type="ECO:0000313" key="2">
    <source>
        <dbReference type="Proteomes" id="UP000189739"/>
    </source>
</evidence>
<comment type="caution">
    <text evidence="1">The sequence shown here is derived from an EMBL/GenBank/DDBJ whole genome shotgun (WGS) entry which is preliminary data.</text>
</comment>
<name>A0A1S9PHX1_9SPHI</name>
<dbReference type="RefSeq" id="WP_078347572.1">
    <property type="nucleotide sequence ID" value="NZ_MBTF01000006.1"/>
</dbReference>
<keyword evidence="2" id="KW-1185">Reference proteome</keyword>
<evidence type="ECO:0008006" key="3">
    <source>
        <dbReference type="Google" id="ProtNLM"/>
    </source>
</evidence>
<protein>
    <recommendedName>
        <fullName evidence="3">Lipoprotein</fullName>
    </recommendedName>
</protein>
<dbReference type="AlphaFoldDB" id="A0A1S9PHX1"/>